<gene>
    <name evidence="2" type="ORF">SERLADRAFT_394381</name>
    <name evidence="1" type="ORF">SERLADRAFT_400727</name>
</gene>
<evidence type="ECO:0000313" key="1">
    <source>
        <dbReference type="EMBL" id="EGO20391.1"/>
    </source>
</evidence>
<reference evidence="1" key="1">
    <citation type="submission" date="2011-04" db="EMBL/GenBank/DDBJ databases">
        <title>Evolution of plant cell wall degrading machinery underlies the functional diversity of forest fungi.</title>
        <authorList>
            <consortium name="US DOE Joint Genome Institute (JGI-PGF)"/>
            <person name="Eastwood D.C."/>
            <person name="Floudas D."/>
            <person name="Binder M."/>
            <person name="Majcherczyk A."/>
            <person name="Schneider P."/>
            <person name="Aerts A."/>
            <person name="Asiegbu F.O."/>
            <person name="Baker S.E."/>
            <person name="Barry K."/>
            <person name="Bendiksby M."/>
            <person name="Blumentritt M."/>
            <person name="Coutinho P.M."/>
            <person name="Cullen D."/>
            <person name="Cullen D."/>
            <person name="Gathman A."/>
            <person name="Goodell B."/>
            <person name="Henrissat B."/>
            <person name="Ihrmark K."/>
            <person name="Kauserud H."/>
            <person name="Kohler A."/>
            <person name="LaButti K."/>
            <person name="Lapidus A."/>
            <person name="Lavin J.L."/>
            <person name="Lee Y.-H."/>
            <person name="Lindquist E."/>
            <person name="Lilly W."/>
            <person name="Lucas S."/>
            <person name="Morin E."/>
            <person name="Murat C."/>
            <person name="Oguiza J.A."/>
            <person name="Park J."/>
            <person name="Pisabarro A.G."/>
            <person name="Riley R."/>
            <person name="Rosling A."/>
            <person name="Salamov A."/>
            <person name="Schmidt O."/>
            <person name="Schmutz J."/>
            <person name="Skrede I."/>
            <person name="Stenlid J."/>
            <person name="Wiebenga A."/>
            <person name="Xie X."/>
            <person name="Kues U."/>
            <person name="Hibbett D.S."/>
            <person name="Hoffmeister D."/>
            <person name="Hogberg N."/>
            <person name="Martin F."/>
            <person name="Grigoriev I.V."/>
            <person name="Watkinson S.C."/>
        </authorList>
    </citation>
    <scope>NUCLEOTIDE SEQUENCE</scope>
    <source>
        <strain evidence="1">S7.9</strain>
    </source>
</reference>
<dbReference type="HOGENOM" id="CLU_2856091_0_0_1"/>
<protein>
    <submittedName>
        <fullName evidence="1">Uncharacterized protein</fullName>
    </submittedName>
</protein>
<dbReference type="AlphaFoldDB" id="F8P9R2"/>
<proteinExistence type="predicted"/>
<name>F8P9R2_SERL9</name>
<feature type="non-terminal residue" evidence="1">
    <location>
        <position position="1"/>
    </location>
</feature>
<dbReference type="EMBL" id="GL945436">
    <property type="protein sequence ID" value="EGO23219.1"/>
    <property type="molecule type" value="Genomic_DNA"/>
</dbReference>
<dbReference type="KEGG" id="sla:SERLADRAFT_394381"/>
<evidence type="ECO:0000313" key="2">
    <source>
        <dbReference type="EMBL" id="EGO23219.1"/>
    </source>
</evidence>
<organism>
    <name type="scientific">Serpula lacrymans var. lacrymans (strain S7.9)</name>
    <name type="common">Dry rot fungus</name>
    <dbReference type="NCBI Taxonomy" id="578457"/>
    <lineage>
        <taxon>Eukaryota</taxon>
        <taxon>Fungi</taxon>
        <taxon>Dikarya</taxon>
        <taxon>Basidiomycota</taxon>
        <taxon>Agaricomycotina</taxon>
        <taxon>Agaricomycetes</taxon>
        <taxon>Agaricomycetidae</taxon>
        <taxon>Boletales</taxon>
        <taxon>Coniophorineae</taxon>
        <taxon>Serpulaceae</taxon>
        <taxon>Serpula</taxon>
    </lineage>
</organism>
<dbReference type="RefSeq" id="XP_007323136.1">
    <property type="nucleotide sequence ID" value="XM_007323074.1"/>
</dbReference>
<dbReference type="GeneID" id="18812047"/>
<dbReference type="RefSeq" id="XP_007320459.1">
    <property type="nucleotide sequence ID" value="XM_007320397.1"/>
</dbReference>
<accession>F8P9R2</accession>
<dbReference type="EMBL" id="GL945441">
    <property type="protein sequence ID" value="EGO20391.1"/>
    <property type="molecule type" value="Genomic_DNA"/>
</dbReference>
<dbReference type="GeneID" id="18811676"/>
<sequence>SLLSIERSSPVISWIDTPLSKILYSDKLGSERLSQCDQLIKLSVLLPTGGRKCAAWSEEIENETR</sequence>
<dbReference type="KEGG" id="sla:SERLADRAFT_400727"/>
<dbReference type="Proteomes" id="UP000008064">
    <property type="component" value="Unassembled WGS sequence"/>
</dbReference>